<sequence length="89" mass="10218">MRDEVAEQSKVARDAACGAKRLNPAAMRPQGFVLCLPCSIQKLLYTKQMQHRSRAFVLSSQRKHRECCLYLFQSNDFVLTLQRIGCDIQ</sequence>
<accession>A0ACC0W0X8</accession>
<evidence type="ECO:0000313" key="2">
    <source>
        <dbReference type="Proteomes" id="UP001163321"/>
    </source>
</evidence>
<organism evidence="1 2">
    <name type="scientific">Peronosclerospora sorghi</name>
    <dbReference type="NCBI Taxonomy" id="230839"/>
    <lineage>
        <taxon>Eukaryota</taxon>
        <taxon>Sar</taxon>
        <taxon>Stramenopiles</taxon>
        <taxon>Oomycota</taxon>
        <taxon>Peronosporomycetes</taxon>
        <taxon>Peronosporales</taxon>
        <taxon>Peronosporaceae</taxon>
        <taxon>Peronosclerospora</taxon>
    </lineage>
</organism>
<comment type="caution">
    <text evidence="1">The sequence shown here is derived from an EMBL/GenBank/DDBJ whole genome shotgun (WGS) entry which is preliminary data.</text>
</comment>
<dbReference type="EMBL" id="CM047584">
    <property type="protein sequence ID" value="KAI9911840.1"/>
    <property type="molecule type" value="Genomic_DNA"/>
</dbReference>
<proteinExistence type="predicted"/>
<protein>
    <submittedName>
        <fullName evidence="1">Uncharacterized protein</fullName>
    </submittedName>
</protein>
<evidence type="ECO:0000313" key="1">
    <source>
        <dbReference type="EMBL" id="KAI9911840.1"/>
    </source>
</evidence>
<name>A0ACC0W0X8_9STRA</name>
<keyword evidence="2" id="KW-1185">Reference proteome</keyword>
<reference evidence="1 2" key="1">
    <citation type="journal article" date="2022" name="bioRxiv">
        <title>The genome of the oomycete Peronosclerospora sorghi, a cosmopolitan pathogen of maize and sorghum, is inflated with dispersed pseudogenes.</title>
        <authorList>
            <person name="Fletcher K."/>
            <person name="Martin F."/>
            <person name="Isakeit T."/>
            <person name="Cavanaugh K."/>
            <person name="Magill C."/>
            <person name="Michelmore R."/>
        </authorList>
    </citation>
    <scope>NUCLEOTIDE SEQUENCE [LARGE SCALE GENOMIC DNA]</scope>
    <source>
        <strain evidence="1">P6</strain>
    </source>
</reference>
<gene>
    <name evidence="1" type="ORF">PsorP6_009474</name>
</gene>
<dbReference type="Proteomes" id="UP001163321">
    <property type="component" value="Chromosome 5"/>
</dbReference>